<organism evidence="3 4">
    <name type="scientific">Hibiscus sabdariffa</name>
    <name type="common">roselle</name>
    <dbReference type="NCBI Taxonomy" id="183260"/>
    <lineage>
        <taxon>Eukaryota</taxon>
        <taxon>Viridiplantae</taxon>
        <taxon>Streptophyta</taxon>
        <taxon>Embryophyta</taxon>
        <taxon>Tracheophyta</taxon>
        <taxon>Spermatophyta</taxon>
        <taxon>Magnoliopsida</taxon>
        <taxon>eudicotyledons</taxon>
        <taxon>Gunneridae</taxon>
        <taxon>Pentapetalae</taxon>
        <taxon>rosids</taxon>
        <taxon>malvids</taxon>
        <taxon>Malvales</taxon>
        <taxon>Malvaceae</taxon>
        <taxon>Malvoideae</taxon>
        <taxon>Hibiscus</taxon>
    </lineage>
</organism>
<gene>
    <name evidence="3" type="ORF">V6N12_049229</name>
</gene>
<dbReference type="PANTHER" id="PTHR31973">
    <property type="entry name" value="POLYPROTEIN, PUTATIVE-RELATED"/>
    <property type="match status" value="1"/>
</dbReference>
<keyword evidence="4" id="KW-1185">Reference proteome</keyword>
<evidence type="ECO:0000259" key="2">
    <source>
        <dbReference type="Pfam" id="PF03108"/>
    </source>
</evidence>
<dbReference type="Proteomes" id="UP001472677">
    <property type="component" value="Unassembled WGS sequence"/>
</dbReference>
<evidence type="ECO:0000313" key="4">
    <source>
        <dbReference type="Proteomes" id="UP001472677"/>
    </source>
</evidence>
<dbReference type="EMBL" id="JBBPBM010000013">
    <property type="protein sequence ID" value="KAK8562182.1"/>
    <property type="molecule type" value="Genomic_DNA"/>
</dbReference>
<evidence type="ECO:0000256" key="1">
    <source>
        <dbReference type="SAM" id="MobiDB-lite"/>
    </source>
</evidence>
<name>A0ABR2EJK4_9ROSI</name>
<evidence type="ECO:0000313" key="3">
    <source>
        <dbReference type="EMBL" id="KAK8562182.1"/>
    </source>
</evidence>
<feature type="domain" description="Transposase MuDR plant" evidence="2">
    <location>
        <begin position="200"/>
        <end position="258"/>
    </location>
</feature>
<accession>A0ABR2EJK4</accession>
<feature type="compositionally biased region" description="Basic and acidic residues" evidence="1">
    <location>
        <begin position="166"/>
        <end position="190"/>
    </location>
</feature>
<dbReference type="InterPro" id="IPR004332">
    <property type="entry name" value="Transposase_MuDR"/>
</dbReference>
<protein>
    <recommendedName>
        <fullName evidence="2">Transposase MuDR plant domain-containing protein</fullName>
    </recommendedName>
</protein>
<proteinExistence type="predicted"/>
<reference evidence="3 4" key="1">
    <citation type="journal article" date="2024" name="G3 (Bethesda)">
        <title>Genome assembly of Hibiscus sabdariffa L. provides insights into metabolisms of medicinal natural products.</title>
        <authorList>
            <person name="Kim T."/>
        </authorList>
    </citation>
    <scope>NUCLEOTIDE SEQUENCE [LARGE SCALE GENOMIC DNA]</scope>
    <source>
        <strain evidence="3">TK-2024</strain>
        <tissue evidence="3">Old leaves</tissue>
    </source>
</reference>
<sequence>MVKDVGYRTVMWFVYVVPSEKLEYGTTIAWDDDSFRNMTNHCNMCKLHDYTEHKVDIPQNADYESNDDVLKIDCESRVGTRVTGGLAGSVAGETSNAEGLGFIFRKKYADANESDDDAKIQKIEEDCMHFFKKRGKLSNDEVETETCFDFDFGTSSETNKGNKGTKSLERDDEFERQQDFDMDDESGRETDDIDSLGVGSYESLDDEEDVLSKFDMAKRLDFKLVQNEKDKISAKYKGDGCPWVIYASIDNSDGFFKVKKLVSQHECSITFKNSRANYKLVGNHFLKKLRIIPKLTLLEMKRLAKEELNVDIPIGLCSKARIWVMDKIDGRVHYEFNRLFDYATALR</sequence>
<dbReference type="PANTHER" id="PTHR31973:SF189">
    <property type="entry name" value="TRANSPOSASE, MUDR, PLANT, MULE TRANSPOSASE DOMAIN PROTEIN-RELATED"/>
    <property type="match status" value="1"/>
</dbReference>
<feature type="region of interest" description="Disordered" evidence="1">
    <location>
        <begin position="158"/>
        <end position="200"/>
    </location>
</feature>
<comment type="caution">
    <text evidence="3">The sequence shown here is derived from an EMBL/GenBank/DDBJ whole genome shotgun (WGS) entry which is preliminary data.</text>
</comment>
<dbReference type="Pfam" id="PF03108">
    <property type="entry name" value="DBD_Tnp_Mut"/>
    <property type="match status" value="1"/>
</dbReference>